<evidence type="ECO:0000256" key="2">
    <source>
        <dbReference type="ARBA" id="ARBA00022640"/>
    </source>
</evidence>
<evidence type="ECO:0000313" key="6">
    <source>
        <dbReference type="Proteomes" id="UP000316726"/>
    </source>
</evidence>
<keyword evidence="6" id="KW-1185">Reference proteome</keyword>
<accession>A0A5B8MTL9</accession>
<gene>
    <name evidence="5" type="ORF">A3770_11p62590</name>
</gene>
<evidence type="ECO:0000256" key="1">
    <source>
        <dbReference type="ARBA" id="ARBA00004474"/>
    </source>
</evidence>
<dbReference type="GO" id="GO:0009536">
    <property type="term" value="C:plastid"/>
    <property type="evidence" value="ECO:0007669"/>
    <property type="project" value="UniProtKB-SubCell"/>
</dbReference>
<keyword evidence="3" id="KW-0812">Transmembrane</keyword>
<evidence type="ECO:0000259" key="4">
    <source>
        <dbReference type="Pfam" id="PF04755"/>
    </source>
</evidence>
<dbReference type="AlphaFoldDB" id="A0A5B8MTL9"/>
<dbReference type="STRING" id="1764295.A0A5B8MTL9"/>
<name>A0A5B8MTL9_9CHLO</name>
<proteinExistence type="predicted"/>
<reference evidence="5 6" key="1">
    <citation type="submission" date="2018-07" db="EMBL/GenBank/DDBJ databases">
        <title>The complete nuclear genome of the prasinophyte Chloropicon primus (CCMP1205).</title>
        <authorList>
            <person name="Pombert J.-F."/>
            <person name="Otis C."/>
            <person name="Turmel M."/>
            <person name="Lemieux C."/>
        </authorList>
    </citation>
    <scope>NUCLEOTIDE SEQUENCE [LARGE SCALE GENOMIC DNA]</scope>
    <source>
        <strain evidence="5 6">CCMP1205</strain>
    </source>
</reference>
<evidence type="ECO:0000256" key="3">
    <source>
        <dbReference type="SAM" id="Phobius"/>
    </source>
</evidence>
<dbReference type="Pfam" id="PF04755">
    <property type="entry name" value="PAP_fibrillin"/>
    <property type="match status" value="1"/>
</dbReference>
<organism evidence="5 6">
    <name type="scientific">Chloropicon primus</name>
    <dbReference type="NCBI Taxonomy" id="1764295"/>
    <lineage>
        <taxon>Eukaryota</taxon>
        <taxon>Viridiplantae</taxon>
        <taxon>Chlorophyta</taxon>
        <taxon>Chloropicophyceae</taxon>
        <taxon>Chloropicales</taxon>
        <taxon>Chloropicaceae</taxon>
        <taxon>Chloropicon</taxon>
    </lineage>
</organism>
<sequence>MATSTAGSRSLLGRSLERGHGLSVRAHCYRAKGLQSDSRGSRRRSRYSQVLLTYAGEAESQLLSNEGELNETILAILEDVKGTDSGAAATPEKRKKIDGNIEKLIDLSSKQSPLSNPGLFATYSVVYTSPGPGVPEGDAPAGGRFRGKLGRLLFRTSGLYQAILRPNIVKNMVTFHLFGLLPGSIQLAGTFVTKENSTVQVVFERPKFTLFGQTFNFGPKSSVELETPALYANKIRIGRGKRGSLFVFTVDEKSKSPGVLKEMEREPSKLAWVVVGGVLAALGAGLFALQRAFGPKPLLLMVGLLLAVGSVLKKGGIQGESEIKE</sequence>
<feature type="transmembrane region" description="Helical" evidence="3">
    <location>
        <begin position="270"/>
        <end position="289"/>
    </location>
</feature>
<feature type="domain" description="Plastid lipid-associated protein/fibrillin conserved" evidence="4">
    <location>
        <begin position="74"/>
        <end position="208"/>
    </location>
</feature>
<keyword evidence="2" id="KW-0934">Plastid</keyword>
<dbReference type="InterPro" id="IPR006843">
    <property type="entry name" value="PAP/fibrillin_dom"/>
</dbReference>
<dbReference type="Proteomes" id="UP000316726">
    <property type="component" value="Chromosome 11"/>
</dbReference>
<evidence type="ECO:0000313" key="5">
    <source>
        <dbReference type="EMBL" id="QDZ23741.1"/>
    </source>
</evidence>
<keyword evidence="3" id="KW-1133">Transmembrane helix</keyword>
<dbReference type="OrthoDB" id="45035at2759"/>
<comment type="subcellular location">
    <subcellularLocation>
        <location evidence="1">Plastid</location>
    </subcellularLocation>
</comment>
<dbReference type="InterPro" id="IPR039633">
    <property type="entry name" value="PAP"/>
</dbReference>
<dbReference type="PANTHER" id="PTHR31906">
    <property type="entry name" value="PLASTID-LIPID-ASSOCIATED PROTEIN 4, CHLOROPLASTIC-RELATED"/>
    <property type="match status" value="1"/>
</dbReference>
<dbReference type="EMBL" id="CP031044">
    <property type="protein sequence ID" value="QDZ23741.1"/>
    <property type="molecule type" value="Genomic_DNA"/>
</dbReference>
<protein>
    <submittedName>
        <fullName evidence="5">Putative plastid-lipid-associated fibrillin</fullName>
    </submittedName>
</protein>
<keyword evidence="3" id="KW-0472">Membrane</keyword>